<dbReference type="Pfam" id="PF05154">
    <property type="entry name" value="TM2"/>
    <property type="match status" value="1"/>
</dbReference>
<name>A0ABR7YDU9_9SPHI</name>
<feature type="transmembrane region" description="Helical" evidence="5">
    <location>
        <begin position="50"/>
        <end position="69"/>
    </location>
</feature>
<proteinExistence type="predicted"/>
<keyword evidence="3 5" id="KW-1133">Transmembrane helix</keyword>
<evidence type="ECO:0000256" key="1">
    <source>
        <dbReference type="ARBA" id="ARBA00004141"/>
    </source>
</evidence>
<accession>A0ABR7YDU9</accession>
<keyword evidence="8" id="KW-1185">Reference proteome</keyword>
<reference evidence="7 8" key="1">
    <citation type="submission" date="2020-08" db="EMBL/GenBank/DDBJ databases">
        <title>Sphingobacterium sp. DN04309 isolated from aquaculture water.</title>
        <authorList>
            <person name="Zhang M."/>
        </authorList>
    </citation>
    <scope>NUCLEOTIDE SEQUENCE [LARGE SCALE GENOMIC DNA]</scope>
    <source>
        <strain evidence="7 8">DN04309</strain>
    </source>
</reference>
<keyword evidence="4 5" id="KW-0472">Membrane</keyword>
<dbReference type="RefSeq" id="WP_165292598.1">
    <property type="nucleotide sequence ID" value="NZ_JACOIJ010000011.1"/>
</dbReference>
<sequence length="116" mass="13181">MTQFNPFIHLDNISNDELIYLNQITANLNETQLRSFVQIYATRRKKAQEILIYTLLGLIIIAGVQRFVLGQIAMGIVYFLTGGFCLIGTIVDLINHKSMTNEYNRKVAGEVMQIIS</sequence>
<feature type="domain" description="TM2" evidence="6">
    <location>
        <begin position="49"/>
        <end position="94"/>
    </location>
</feature>
<comment type="subcellular location">
    <subcellularLocation>
        <location evidence="1">Membrane</location>
        <topology evidence="1">Multi-pass membrane protein</topology>
    </subcellularLocation>
</comment>
<evidence type="ECO:0000256" key="2">
    <source>
        <dbReference type="ARBA" id="ARBA00022692"/>
    </source>
</evidence>
<dbReference type="InterPro" id="IPR007829">
    <property type="entry name" value="TM2"/>
</dbReference>
<evidence type="ECO:0000259" key="6">
    <source>
        <dbReference type="Pfam" id="PF05154"/>
    </source>
</evidence>
<protein>
    <submittedName>
        <fullName evidence="7">TM2 domain-containing protein</fullName>
    </submittedName>
</protein>
<evidence type="ECO:0000313" key="8">
    <source>
        <dbReference type="Proteomes" id="UP000651271"/>
    </source>
</evidence>
<gene>
    <name evidence="7" type="ORF">H8B04_07755</name>
</gene>
<evidence type="ECO:0000313" key="7">
    <source>
        <dbReference type="EMBL" id="MBD1429461.1"/>
    </source>
</evidence>
<organism evidence="7 8">
    <name type="scientific">Sphingobacterium litopenaei</name>
    <dbReference type="NCBI Taxonomy" id="2763500"/>
    <lineage>
        <taxon>Bacteria</taxon>
        <taxon>Pseudomonadati</taxon>
        <taxon>Bacteroidota</taxon>
        <taxon>Sphingobacteriia</taxon>
        <taxon>Sphingobacteriales</taxon>
        <taxon>Sphingobacteriaceae</taxon>
        <taxon>Sphingobacterium</taxon>
    </lineage>
</organism>
<evidence type="ECO:0000256" key="4">
    <source>
        <dbReference type="ARBA" id="ARBA00023136"/>
    </source>
</evidence>
<feature type="transmembrane region" description="Helical" evidence="5">
    <location>
        <begin position="75"/>
        <end position="95"/>
    </location>
</feature>
<evidence type="ECO:0000256" key="5">
    <source>
        <dbReference type="SAM" id="Phobius"/>
    </source>
</evidence>
<dbReference type="EMBL" id="JACOIJ010000011">
    <property type="protein sequence ID" value="MBD1429461.1"/>
    <property type="molecule type" value="Genomic_DNA"/>
</dbReference>
<dbReference type="Proteomes" id="UP000651271">
    <property type="component" value="Unassembled WGS sequence"/>
</dbReference>
<keyword evidence="2 5" id="KW-0812">Transmembrane</keyword>
<comment type="caution">
    <text evidence="7">The sequence shown here is derived from an EMBL/GenBank/DDBJ whole genome shotgun (WGS) entry which is preliminary data.</text>
</comment>
<evidence type="ECO:0000256" key="3">
    <source>
        <dbReference type="ARBA" id="ARBA00022989"/>
    </source>
</evidence>